<dbReference type="PANTHER" id="PTHR30126:SF5">
    <property type="entry name" value="HTH-TYPE TRANSCRIPTIONAL ACTIVATOR CMPR"/>
    <property type="match status" value="1"/>
</dbReference>
<comment type="similarity">
    <text evidence="1">Belongs to the LysR transcriptional regulatory family.</text>
</comment>
<keyword evidence="9" id="KW-1185">Reference proteome</keyword>
<dbReference type="InterPro" id="IPR000847">
    <property type="entry name" value="LysR_HTH_N"/>
</dbReference>
<evidence type="ECO:0000256" key="6">
    <source>
        <dbReference type="ARBA" id="ARBA00043141"/>
    </source>
</evidence>
<keyword evidence="3" id="KW-0238">DNA-binding</keyword>
<dbReference type="CDD" id="cd08419">
    <property type="entry name" value="PBP2_CbbR_RubisCO_like"/>
    <property type="match status" value="1"/>
</dbReference>
<sequence>MTLRHSTIRQLQVFVEAAETLSFARVAERLGLTPAAVSFQIKQIEGLCGFALFERVGRRVVLTEAGAALVEYAAVVLKALSDADERLRELKGLSGGHARIGLVSTAKYIMPLMLARFQATYPRIAIHLQEGNRRDIIAALLKGDIDIAVMGKPPADADVAAEPFAPHPSVLIAPPNHPLAGGGSIPLKALSEERFIVREDGSGTRALMEKFFEGGGFSPRIVLTSSSNETIKQAVMAGMGVALISRHTIQLELRMGLLTTLPVEGLPLMRSWFVANRRHMPLLPVHTQLRRFLLAEGKSLIDGIERDYGAVERR</sequence>
<gene>
    <name evidence="8" type="ORF">SAE02_62430</name>
</gene>
<dbReference type="Gene3D" id="3.40.190.10">
    <property type="entry name" value="Periplasmic binding protein-like II"/>
    <property type="match status" value="2"/>
</dbReference>
<evidence type="ECO:0000313" key="8">
    <source>
        <dbReference type="EMBL" id="GEO42095.1"/>
    </source>
</evidence>
<dbReference type="PROSITE" id="PS50931">
    <property type="entry name" value="HTH_LYSR"/>
    <property type="match status" value="1"/>
</dbReference>
<accession>A0A512E077</accession>
<dbReference type="OrthoDB" id="9808620at2"/>
<evidence type="ECO:0000256" key="5">
    <source>
        <dbReference type="ARBA" id="ARBA00039279"/>
    </source>
</evidence>
<dbReference type="Pfam" id="PF03466">
    <property type="entry name" value="LysR_substrate"/>
    <property type="match status" value="1"/>
</dbReference>
<evidence type="ECO:0000256" key="1">
    <source>
        <dbReference type="ARBA" id="ARBA00009437"/>
    </source>
</evidence>
<evidence type="ECO:0000256" key="3">
    <source>
        <dbReference type="ARBA" id="ARBA00023125"/>
    </source>
</evidence>
<proteinExistence type="inferred from homology"/>
<dbReference type="RefSeq" id="WP_044434921.1">
    <property type="nucleotide sequence ID" value="NZ_BJYZ01000035.1"/>
</dbReference>
<keyword evidence="2" id="KW-0805">Transcription regulation</keyword>
<dbReference type="FunFam" id="1.10.10.10:FF:000001">
    <property type="entry name" value="LysR family transcriptional regulator"/>
    <property type="match status" value="1"/>
</dbReference>
<comment type="caution">
    <text evidence="8">The sequence shown here is derived from an EMBL/GenBank/DDBJ whole genome shotgun (WGS) entry which is preliminary data.</text>
</comment>
<dbReference type="InterPro" id="IPR005119">
    <property type="entry name" value="LysR_subst-bd"/>
</dbReference>
<evidence type="ECO:0000313" key="9">
    <source>
        <dbReference type="Proteomes" id="UP000321523"/>
    </source>
</evidence>
<evidence type="ECO:0000256" key="4">
    <source>
        <dbReference type="ARBA" id="ARBA00023163"/>
    </source>
</evidence>
<keyword evidence="4" id="KW-0804">Transcription</keyword>
<organism evidence="8 9">
    <name type="scientific">Skermanella aerolata</name>
    <dbReference type="NCBI Taxonomy" id="393310"/>
    <lineage>
        <taxon>Bacteria</taxon>
        <taxon>Pseudomonadati</taxon>
        <taxon>Pseudomonadota</taxon>
        <taxon>Alphaproteobacteria</taxon>
        <taxon>Rhodospirillales</taxon>
        <taxon>Azospirillaceae</taxon>
        <taxon>Skermanella</taxon>
    </lineage>
</organism>
<evidence type="ECO:0000259" key="7">
    <source>
        <dbReference type="PROSITE" id="PS50931"/>
    </source>
</evidence>
<dbReference type="InterPro" id="IPR036390">
    <property type="entry name" value="WH_DNA-bd_sf"/>
</dbReference>
<dbReference type="GO" id="GO:0000976">
    <property type="term" value="F:transcription cis-regulatory region binding"/>
    <property type="evidence" value="ECO:0007669"/>
    <property type="project" value="TreeGrafter"/>
</dbReference>
<reference evidence="8 9" key="1">
    <citation type="submission" date="2019-07" db="EMBL/GenBank/DDBJ databases">
        <title>Whole genome shotgun sequence of Skermanella aerolata NBRC 106429.</title>
        <authorList>
            <person name="Hosoyama A."/>
            <person name="Uohara A."/>
            <person name="Ohji S."/>
            <person name="Ichikawa N."/>
        </authorList>
    </citation>
    <scope>NUCLEOTIDE SEQUENCE [LARGE SCALE GENOMIC DNA]</scope>
    <source>
        <strain evidence="8 9">NBRC 106429</strain>
    </source>
</reference>
<protein>
    <recommendedName>
        <fullName evidence="5">HTH-type transcriptional regulator CbbR</fullName>
    </recommendedName>
    <alternativeName>
        <fullName evidence="6">RuBisCO operon transcriptional regulator</fullName>
    </alternativeName>
</protein>
<dbReference type="EMBL" id="BJYZ01000035">
    <property type="protein sequence ID" value="GEO42095.1"/>
    <property type="molecule type" value="Genomic_DNA"/>
</dbReference>
<dbReference type="Gene3D" id="1.10.10.10">
    <property type="entry name" value="Winged helix-like DNA-binding domain superfamily/Winged helix DNA-binding domain"/>
    <property type="match status" value="1"/>
</dbReference>
<dbReference type="AlphaFoldDB" id="A0A512E077"/>
<dbReference type="PANTHER" id="PTHR30126">
    <property type="entry name" value="HTH-TYPE TRANSCRIPTIONAL REGULATOR"/>
    <property type="match status" value="1"/>
</dbReference>
<feature type="domain" description="HTH lysR-type" evidence="7">
    <location>
        <begin position="1"/>
        <end position="63"/>
    </location>
</feature>
<dbReference type="Proteomes" id="UP000321523">
    <property type="component" value="Unassembled WGS sequence"/>
</dbReference>
<evidence type="ECO:0000256" key="2">
    <source>
        <dbReference type="ARBA" id="ARBA00023015"/>
    </source>
</evidence>
<dbReference type="Pfam" id="PF00126">
    <property type="entry name" value="HTH_1"/>
    <property type="match status" value="1"/>
</dbReference>
<dbReference type="SUPFAM" id="SSF46785">
    <property type="entry name" value="Winged helix' DNA-binding domain"/>
    <property type="match status" value="1"/>
</dbReference>
<dbReference type="InterPro" id="IPR036388">
    <property type="entry name" value="WH-like_DNA-bd_sf"/>
</dbReference>
<dbReference type="SUPFAM" id="SSF53850">
    <property type="entry name" value="Periplasmic binding protein-like II"/>
    <property type="match status" value="1"/>
</dbReference>
<name>A0A512E077_9PROT</name>
<dbReference type="GO" id="GO:0003700">
    <property type="term" value="F:DNA-binding transcription factor activity"/>
    <property type="evidence" value="ECO:0007669"/>
    <property type="project" value="InterPro"/>
</dbReference>